<dbReference type="GO" id="GO:0046394">
    <property type="term" value="P:carboxylic acid biosynthetic process"/>
    <property type="evidence" value="ECO:0007669"/>
    <property type="project" value="UniProtKB-ARBA"/>
</dbReference>
<evidence type="ECO:0000256" key="2">
    <source>
        <dbReference type="ARBA" id="ARBA00004824"/>
    </source>
</evidence>
<comment type="function">
    <text evidence="1">Acts on leucine, isoleucine and valine.</text>
</comment>
<protein>
    <recommendedName>
        <fullName evidence="6">branched-chain-amino-acid transaminase</fullName>
        <ecNumber evidence="6">2.6.1.42</ecNumber>
    </recommendedName>
</protein>
<name>A0A0S2FFN5_LYSAN</name>
<feature type="region of interest" description="Disordered" evidence="10">
    <location>
        <begin position="1"/>
        <end position="37"/>
    </location>
</feature>
<dbReference type="KEGG" id="lab:LA76x_4252"/>
<dbReference type="Gene3D" id="3.30.470.10">
    <property type="match status" value="1"/>
</dbReference>
<dbReference type="InterPro" id="IPR001544">
    <property type="entry name" value="Aminotrans_IV"/>
</dbReference>
<comment type="similarity">
    <text evidence="5">Belongs to the class-IV pyridoxal-phosphate-dependent aminotransferase family.</text>
</comment>
<evidence type="ECO:0000313" key="12">
    <source>
        <dbReference type="Proteomes" id="UP000060787"/>
    </source>
</evidence>
<evidence type="ECO:0000256" key="5">
    <source>
        <dbReference type="ARBA" id="ARBA00009320"/>
    </source>
</evidence>
<dbReference type="Gene3D" id="3.20.10.10">
    <property type="entry name" value="D-amino Acid Aminotransferase, subunit A, domain 2"/>
    <property type="match status" value="1"/>
</dbReference>
<dbReference type="Pfam" id="PF01063">
    <property type="entry name" value="Aminotran_4"/>
    <property type="match status" value="1"/>
</dbReference>
<dbReference type="SUPFAM" id="SSF56752">
    <property type="entry name" value="D-aminoacid aminotransferase-like PLP-dependent enzymes"/>
    <property type="match status" value="1"/>
</dbReference>
<dbReference type="STRING" id="84531.LA76x_4252"/>
<dbReference type="InterPro" id="IPR050571">
    <property type="entry name" value="Class-IV_PLP-Dep_Aminotrnsfr"/>
</dbReference>
<dbReference type="EMBL" id="CP011129">
    <property type="protein sequence ID" value="ALN82363.1"/>
    <property type="molecule type" value="Genomic_DNA"/>
</dbReference>
<dbReference type="PANTHER" id="PTHR42743:SF11">
    <property type="entry name" value="AMINODEOXYCHORISMATE LYASE"/>
    <property type="match status" value="1"/>
</dbReference>
<reference evidence="11 12" key="1">
    <citation type="journal article" date="2015" name="BMC Genomics">
        <title>Comparative genomics and metabolic profiling of the genus Lysobacter.</title>
        <authorList>
            <person name="de Bruijn I."/>
            <person name="Cheng X."/>
            <person name="de Jager V."/>
            <person name="Exposito R.G."/>
            <person name="Watrous J."/>
            <person name="Patel N."/>
            <person name="Postma J."/>
            <person name="Dorrestein P.C."/>
            <person name="Kobayashi D."/>
            <person name="Raaijmakers J.M."/>
        </authorList>
    </citation>
    <scope>NUCLEOTIDE SEQUENCE [LARGE SCALE GENOMIC DNA]</scope>
    <source>
        <strain evidence="11 12">76</strain>
    </source>
</reference>
<gene>
    <name evidence="11" type="ORF">LA76x_4252</name>
</gene>
<comment type="catalytic activity">
    <reaction evidence="9">
        <text>L-leucine + 2-oxoglutarate = 4-methyl-2-oxopentanoate + L-glutamate</text>
        <dbReference type="Rhea" id="RHEA:18321"/>
        <dbReference type="ChEBI" id="CHEBI:16810"/>
        <dbReference type="ChEBI" id="CHEBI:17865"/>
        <dbReference type="ChEBI" id="CHEBI:29985"/>
        <dbReference type="ChEBI" id="CHEBI:57427"/>
        <dbReference type="EC" id="2.6.1.42"/>
    </reaction>
</comment>
<dbReference type="RefSeq" id="WP_057919119.1">
    <property type="nucleotide sequence ID" value="NZ_CP011129.1"/>
</dbReference>
<dbReference type="GO" id="GO:0004084">
    <property type="term" value="F:branched-chain-amino-acid transaminase activity"/>
    <property type="evidence" value="ECO:0007669"/>
    <property type="project" value="UniProtKB-EC"/>
</dbReference>
<proteinExistence type="inferred from homology"/>
<dbReference type="PATRIC" id="fig|84531.8.peg.4254"/>
<dbReference type="InterPro" id="IPR043131">
    <property type="entry name" value="BCAT-like_N"/>
</dbReference>
<comment type="pathway">
    <text evidence="2">Amino-acid biosynthesis; L-isoleucine biosynthesis; L-isoleucine from 2-oxobutanoate: step 4/4.</text>
</comment>
<evidence type="ECO:0000256" key="7">
    <source>
        <dbReference type="ARBA" id="ARBA00048212"/>
    </source>
</evidence>
<comment type="catalytic activity">
    <reaction evidence="8">
        <text>L-isoleucine + 2-oxoglutarate = (S)-3-methyl-2-oxopentanoate + L-glutamate</text>
        <dbReference type="Rhea" id="RHEA:24801"/>
        <dbReference type="ChEBI" id="CHEBI:16810"/>
        <dbReference type="ChEBI" id="CHEBI:29985"/>
        <dbReference type="ChEBI" id="CHEBI:35146"/>
        <dbReference type="ChEBI" id="CHEBI:58045"/>
        <dbReference type="EC" id="2.6.1.42"/>
    </reaction>
</comment>
<comment type="catalytic activity">
    <reaction evidence="7">
        <text>L-valine + 2-oxoglutarate = 3-methyl-2-oxobutanoate + L-glutamate</text>
        <dbReference type="Rhea" id="RHEA:24813"/>
        <dbReference type="ChEBI" id="CHEBI:11851"/>
        <dbReference type="ChEBI" id="CHEBI:16810"/>
        <dbReference type="ChEBI" id="CHEBI:29985"/>
        <dbReference type="ChEBI" id="CHEBI:57762"/>
        <dbReference type="EC" id="2.6.1.42"/>
    </reaction>
</comment>
<keyword evidence="11" id="KW-0808">Transferase</keyword>
<evidence type="ECO:0000256" key="9">
    <source>
        <dbReference type="ARBA" id="ARBA00049229"/>
    </source>
</evidence>
<dbReference type="AlphaFoldDB" id="A0A0S2FFN5"/>
<evidence type="ECO:0000313" key="11">
    <source>
        <dbReference type="EMBL" id="ALN82363.1"/>
    </source>
</evidence>
<dbReference type="Proteomes" id="UP000060787">
    <property type="component" value="Chromosome"/>
</dbReference>
<evidence type="ECO:0000256" key="3">
    <source>
        <dbReference type="ARBA" id="ARBA00004931"/>
    </source>
</evidence>
<evidence type="ECO:0000256" key="4">
    <source>
        <dbReference type="ARBA" id="ARBA00005072"/>
    </source>
</evidence>
<dbReference type="EC" id="2.6.1.42" evidence="6"/>
<organism evidence="11 12">
    <name type="scientific">Lysobacter antibioticus</name>
    <dbReference type="NCBI Taxonomy" id="84531"/>
    <lineage>
        <taxon>Bacteria</taxon>
        <taxon>Pseudomonadati</taxon>
        <taxon>Pseudomonadota</taxon>
        <taxon>Gammaproteobacteria</taxon>
        <taxon>Lysobacterales</taxon>
        <taxon>Lysobacteraceae</taxon>
        <taxon>Lysobacter</taxon>
    </lineage>
</organism>
<evidence type="ECO:0000256" key="6">
    <source>
        <dbReference type="ARBA" id="ARBA00013053"/>
    </source>
</evidence>
<sequence>MHLNAEILERPAQAETQSPAQAASTMRERAYAPARSEVLSAEVDGSTAARGSESRIGGEVPIAVDQPLIWFDGNFIAGNTPEAPLTTHAMHYGTAVFEGIRSYATADGGAAVFRLPEHMERMRKGAQMFGIDFDVDRASEATLATLRANGHRDAYIRPLTWMGTGSIGLDVDPLTQHLMIATLAKVVHLGGARTRLTVSPWKRNPATSLPALKLSGAYVNSILAKREAKQRGFDEALFTDDKGYVVECTGANVFMVKNGAITSVDHRDALPGITRDTMIELSGAQSREVTLHELLDADEVFVCGTAAEATAIAVLDRREFGDNPVTRELAALYARVVRGEESRYTSWLTPV</sequence>
<comment type="pathway">
    <text evidence="3">Amino-acid biosynthesis; L-valine biosynthesis; L-valine from pyruvate: step 4/4.</text>
</comment>
<keyword evidence="11" id="KW-0032">Aminotransferase</keyword>
<dbReference type="InterPro" id="IPR043132">
    <property type="entry name" value="BCAT-like_C"/>
</dbReference>
<dbReference type="eggNOG" id="COG0115">
    <property type="taxonomic scope" value="Bacteria"/>
</dbReference>
<dbReference type="PANTHER" id="PTHR42743">
    <property type="entry name" value="AMINO-ACID AMINOTRANSFERASE"/>
    <property type="match status" value="1"/>
</dbReference>
<feature type="compositionally biased region" description="Polar residues" evidence="10">
    <location>
        <begin position="14"/>
        <end position="24"/>
    </location>
</feature>
<accession>A0A0S2FFN5</accession>
<comment type="pathway">
    <text evidence="4">Amino-acid biosynthesis; L-leucine biosynthesis; L-leucine from 3-methyl-2-oxobutanoate: step 4/4.</text>
</comment>
<keyword evidence="12" id="KW-1185">Reference proteome</keyword>
<evidence type="ECO:0000256" key="10">
    <source>
        <dbReference type="SAM" id="MobiDB-lite"/>
    </source>
</evidence>
<evidence type="ECO:0000256" key="1">
    <source>
        <dbReference type="ARBA" id="ARBA00003109"/>
    </source>
</evidence>
<dbReference type="InterPro" id="IPR036038">
    <property type="entry name" value="Aminotransferase-like"/>
</dbReference>
<evidence type="ECO:0000256" key="8">
    <source>
        <dbReference type="ARBA" id="ARBA00048798"/>
    </source>
</evidence>